<gene>
    <name evidence="2" type="ORF">LWI29_003293</name>
</gene>
<dbReference type="EMBL" id="JAUESC010000002">
    <property type="protein sequence ID" value="KAK0603271.1"/>
    <property type="molecule type" value="Genomic_DNA"/>
</dbReference>
<dbReference type="Proteomes" id="UP001168877">
    <property type="component" value="Unassembled WGS sequence"/>
</dbReference>
<accession>A0AA39SQV0</accession>
<reference evidence="2" key="1">
    <citation type="journal article" date="2022" name="Plant J.">
        <title>Strategies of tolerance reflected in two North American maple genomes.</title>
        <authorList>
            <person name="McEvoy S.L."/>
            <person name="Sezen U.U."/>
            <person name="Trouern-Trend A."/>
            <person name="McMahon S.M."/>
            <person name="Schaberg P.G."/>
            <person name="Yang J."/>
            <person name="Wegrzyn J.L."/>
            <person name="Swenson N.G."/>
        </authorList>
    </citation>
    <scope>NUCLEOTIDE SEQUENCE</scope>
    <source>
        <strain evidence="2">NS2018</strain>
    </source>
</reference>
<sequence length="111" mass="11625">MMASPPHLIDHLDCLLDAEKVVSGLEAQDPSFTTSPIDSPINSPVVSAGAGTFPATTVSSTLAEFSSTNLDIGNREKVQDVEQMENAPDPPSSSSSSSNDEYSPPQGTRSM</sequence>
<protein>
    <submittedName>
        <fullName evidence="2">Uncharacterized protein</fullName>
    </submittedName>
</protein>
<evidence type="ECO:0000256" key="1">
    <source>
        <dbReference type="SAM" id="MobiDB-lite"/>
    </source>
</evidence>
<proteinExistence type="predicted"/>
<dbReference type="AlphaFoldDB" id="A0AA39SQV0"/>
<name>A0AA39SQV0_ACESA</name>
<keyword evidence="3" id="KW-1185">Reference proteome</keyword>
<reference evidence="2" key="2">
    <citation type="submission" date="2023-06" db="EMBL/GenBank/DDBJ databases">
        <authorList>
            <person name="Swenson N.G."/>
            <person name="Wegrzyn J.L."/>
            <person name="Mcevoy S.L."/>
        </authorList>
    </citation>
    <scope>NUCLEOTIDE SEQUENCE</scope>
    <source>
        <strain evidence="2">NS2018</strain>
        <tissue evidence="2">Leaf</tissue>
    </source>
</reference>
<feature type="compositionally biased region" description="Low complexity" evidence="1">
    <location>
        <begin position="92"/>
        <end position="105"/>
    </location>
</feature>
<comment type="caution">
    <text evidence="2">The sequence shown here is derived from an EMBL/GenBank/DDBJ whole genome shotgun (WGS) entry which is preliminary data.</text>
</comment>
<evidence type="ECO:0000313" key="3">
    <source>
        <dbReference type="Proteomes" id="UP001168877"/>
    </source>
</evidence>
<evidence type="ECO:0000313" key="2">
    <source>
        <dbReference type="EMBL" id="KAK0603271.1"/>
    </source>
</evidence>
<feature type="region of interest" description="Disordered" evidence="1">
    <location>
        <begin position="70"/>
        <end position="111"/>
    </location>
</feature>
<organism evidence="2 3">
    <name type="scientific">Acer saccharum</name>
    <name type="common">Sugar maple</name>
    <dbReference type="NCBI Taxonomy" id="4024"/>
    <lineage>
        <taxon>Eukaryota</taxon>
        <taxon>Viridiplantae</taxon>
        <taxon>Streptophyta</taxon>
        <taxon>Embryophyta</taxon>
        <taxon>Tracheophyta</taxon>
        <taxon>Spermatophyta</taxon>
        <taxon>Magnoliopsida</taxon>
        <taxon>eudicotyledons</taxon>
        <taxon>Gunneridae</taxon>
        <taxon>Pentapetalae</taxon>
        <taxon>rosids</taxon>
        <taxon>malvids</taxon>
        <taxon>Sapindales</taxon>
        <taxon>Sapindaceae</taxon>
        <taxon>Hippocastanoideae</taxon>
        <taxon>Acereae</taxon>
        <taxon>Acer</taxon>
    </lineage>
</organism>